<evidence type="ECO:0000256" key="4">
    <source>
        <dbReference type="ARBA" id="ARBA00023263"/>
    </source>
</evidence>
<feature type="chain" id="PRO_5016662103" evidence="5">
    <location>
        <begin position="34"/>
        <end position="363"/>
    </location>
</feature>
<gene>
    <name evidence="7" type="ORF">DVT68_17850</name>
</gene>
<dbReference type="Proteomes" id="UP000254711">
    <property type="component" value="Unassembled WGS sequence"/>
</dbReference>
<comment type="similarity">
    <text evidence="2">Belongs to the fimbrial protein family.</text>
</comment>
<reference evidence="7 8" key="1">
    <citation type="submission" date="2018-07" db="EMBL/GenBank/DDBJ databases">
        <title>Dyella solisilvae sp. nov., isolated from the pine and broad-leaved mixed forest soil.</title>
        <authorList>
            <person name="Gao Z."/>
            <person name="Qiu L."/>
        </authorList>
    </citation>
    <scope>NUCLEOTIDE SEQUENCE [LARGE SCALE GENOMIC DNA]</scope>
    <source>
        <strain evidence="7 8">DHG54</strain>
    </source>
</reference>
<keyword evidence="3 5" id="KW-0732">Signal</keyword>
<evidence type="ECO:0000256" key="5">
    <source>
        <dbReference type="SAM" id="SignalP"/>
    </source>
</evidence>
<dbReference type="SUPFAM" id="SSF49401">
    <property type="entry name" value="Bacterial adhesins"/>
    <property type="match status" value="1"/>
</dbReference>
<evidence type="ECO:0000313" key="8">
    <source>
        <dbReference type="Proteomes" id="UP000254711"/>
    </source>
</evidence>
<feature type="signal peptide" evidence="5">
    <location>
        <begin position="1"/>
        <end position="33"/>
    </location>
</feature>
<organism evidence="7 8">
    <name type="scientific">Dyella solisilvae</name>
    <dbReference type="NCBI Taxonomy" id="1920168"/>
    <lineage>
        <taxon>Bacteria</taxon>
        <taxon>Pseudomonadati</taxon>
        <taxon>Pseudomonadota</taxon>
        <taxon>Gammaproteobacteria</taxon>
        <taxon>Lysobacterales</taxon>
        <taxon>Rhodanobacteraceae</taxon>
        <taxon>Dyella</taxon>
    </lineage>
</organism>
<dbReference type="AlphaFoldDB" id="A0A370K3K6"/>
<dbReference type="RefSeq" id="WP_114826555.1">
    <property type="nucleotide sequence ID" value="NZ_QQSY01000006.1"/>
</dbReference>
<name>A0A370K3K6_9GAMM</name>
<evidence type="ECO:0000259" key="6">
    <source>
        <dbReference type="Pfam" id="PF00419"/>
    </source>
</evidence>
<protein>
    <submittedName>
        <fullName evidence="7">Fimbrial protein</fullName>
    </submittedName>
</protein>
<evidence type="ECO:0000256" key="2">
    <source>
        <dbReference type="ARBA" id="ARBA00006671"/>
    </source>
</evidence>
<proteinExistence type="inferred from homology"/>
<dbReference type="Gene3D" id="2.60.40.1090">
    <property type="entry name" value="Fimbrial-type adhesion domain"/>
    <property type="match status" value="1"/>
</dbReference>
<dbReference type="InterPro" id="IPR050263">
    <property type="entry name" value="Bact_Fimbrial_Adh_Pro"/>
</dbReference>
<dbReference type="InterPro" id="IPR008966">
    <property type="entry name" value="Adhesion_dom_sf"/>
</dbReference>
<dbReference type="EMBL" id="QQSY01000006">
    <property type="protein sequence ID" value="RDI97219.1"/>
    <property type="molecule type" value="Genomic_DNA"/>
</dbReference>
<evidence type="ECO:0000256" key="1">
    <source>
        <dbReference type="ARBA" id="ARBA00004561"/>
    </source>
</evidence>
<dbReference type="PANTHER" id="PTHR33420">
    <property type="entry name" value="FIMBRIAL SUBUNIT ELFA-RELATED"/>
    <property type="match status" value="1"/>
</dbReference>
<comment type="caution">
    <text evidence="7">The sequence shown here is derived from an EMBL/GenBank/DDBJ whole genome shotgun (WGS) entry which is preliminary data.</text>
</comment>
<dbReference type="InterPro" id="IPR036937">
    <property type="entry name" value="Adhesion_dom_fimbrial_sf"/>
</dbReference>
<evidence type="ECO:0000313" key="7">
    <source>
        <dbReference type="EMBL" id="RDI97219.1"/>
    </source>
</evidence>
<dbReference type="OrthoDB" id="5956809at2"/>
<keyword evidence="8" id="KW-1185">Reference proteome</keyword>
<dbReference type="InterPro" id="IPR000259">
    <property type="entry name" value="Adhesion_dom_fimbrial"/>
</dbReference>
<keyword evidence="4" id="KW-0281">Fimbrium</keyword>
<dbReference type="PANTHER" id="PTHR33420:SF3">
    <property type="entry name" value="FIMBRIAL SUBUNIT ELFA"/>
    <property type="match status" value="1"/>
</dbReference>
<evidence type="ECO:0000256" key="3">
    <source>
        <dbReference type="ARBA" id="ARBA00022729"/>
    </source>
</evidence>
<feature type="domain" description="Fimbrial-type adhesion" evidence="6">
    <location>
        <begin position="219"/>
        <end position="363"/>
    </location>
</feature>
<dbReference type="GO" id="GO:0009289">
    <property type="term" value="C:pilus"/>
    <property type="evidence" value="ECO:0007669"/>
    <property type="project" value="UniProtKB-SubCell"/>
</dbReference>
<comment type="subcellular location">
    <subcellularLocation>
        <location evidence="1">Fimbrium</location>
    </subcellularLocation>
</comment>
<accession>A0A370K3K6</accession>
<sequence>MTHHLYNSRGRSRWLAYLVLMVAGCGWSSLAAAANCTASSATMTMPDVVITATNQTVGTVLATSSPVTIAFTCTGLPVTTTRSADYIATIQAGQSLATLDATNNPNGPGITFATNIPGVALLVTASPVQATSLSGNVNDGPNKYAGYPVGSVTAPAGSVQGSYGSTFTETFVGQLIVTSTTVGTGTITGKSLIPFWWYVSGGSQYSSSINMGASLMLANSTIRSGSCSVNTDSQNLSVNLPSIIASAFTGGGAVGSKIPFNINLTCKSASKNVLITMTASNPGPQTGVILSTTGSGYANNVGVQVFNNAGTPVDVTGGSSQRIATSTSKGPLSIPYTVQYYQTGSPVSAGQVNATLTFVMSYQ</sequence>
<dbReference type="GO" id="GO:0043709">
    <property type="term" value="P:cell adhesion involved in single-species biofilm formation"/>
    <property type="evidence" value="ECO:0007669"/>
    <property type="project" value="TreeGrafter"/>
</dbReference>
<dbReference type="Pfam" id="PF00419">
    <property type="entry name" value="Fimbrial"/>
    <property type="match status" value="1"/>
</dbReference>